<dbReference type="EMBL" id="QREG01000023">
    <property type="protein sequence ID" value="RED93824.1"/>
    <property type="molecule type" value="Genomic_DNA"/>
</dbReference>
<reference evidence="2 3" key="1">
    <citation type="submission" date="2018-07" db="EMBL/GenBank/DDBJ databases">
        <title>Genomic Encyclopedia of Type Strains, Phase IV (KMG-IV): sequencing the most valuable type-strain genomes for metagenomic binning, comparative biology and taxonomic classification.</title>
        <authorList>
            <person name="Goeker M."/>
        </authorList>
    </citation>
    <scope>NUCLEOTIDE SEQUENCE [LARGE SCALE GENOMIC DNA]</scope>
    <source>
        <strain evidence="2 3">DSM 4134</strain>
    </source>
</reference>
<keyword evidence="1" id="KW-1133">Transmembrane helix</keyword>
<sequence>MGKSNQINAIRAFFIVIFVVVGHATYAIYFETEENADTLYILYEQVDLNNIRKSSRTLSDNNDYPKDWGRTYNILIKNHLHVWFHYYNNLPSWSDLVFEYQVKPISFLDEVNVIDQNWFRNTSKNKIYKTFSGKDKVIYLVEKDKLMNGKATLIRVYFDVPEKE</sequence>
<keyword evidence="1" id="KW-0812">Transmembrane</keyword>
<dbReference type="RefSeq" id="WP_115869744.1">
    <property type="nucleotide sequence ID" value="NZ_QREG01000023.1"/>
</dbReference>
<keyword evidence="3" id="KW-1185">Reference proteome</keyword>
<evidence type="ECO:0000313" key="2">
    <source>
        <dbReference type="EMBL" id="RED93824.1"/>
    </source>
</evidence>
<keyword evidence="1" id="KW-0472">Membrane</keyword>
<evidence type="ECO:0000256" key="1">
    <source>
        <dbReference type="SAM" id="Phobius"/>
    </source>
</evidence>
<accession>A0A3D9KZI3</accession>
<protein>
    <submittedName>
        <fullName evidence="2">Uncharacterized protein</fullName>
    </submittedName>
</protein>
<gene>
    <name evidence="2" type="ORF">C7460_1232</name>
</gene>
<feature type="transmembrane region" description="Helical" evidence="1">
    <location>
        <begin position="12"/>
        <end position="30"/>
    </location>
</feature>
<proteinExistence type="predicted"/>
<evidence type="ECO:0000313" key="3">
    <source>
        <dbReference type="Proteomes" id="UP000256779"/>
    </source>
</evidence>
<comment type="caution">
    <text evidence="2">The sequence shown here is derived from an EMBL/GenBank/DDBJ whole genome shotgun (WGS) entry which is preliminary data.</text>
</comment>
<dbReference type="AlphaFoldDB" id="A0A3D9KZI3"/>
<name>A0A3D9KZI3_MARFU</name>
<dbReference type="Proteomes" id="UP000256779">
    <property type="component" value="Unassembled WGS sequence"/>
</dbReference>
<organism evidence="2 3">
    <name type="scientific">Marinoscillum furvescens DSM 4134</name>
    <dbReference type="NCBI Taxonomy" id="1122208"/>
    <lineage>
        <taxon>Bacteria</taxon>
        <taxon>Pseudomonadati</taxon>
        <taxon>Bacteroidota</taxon>
        <taxon>Cytophagia</taxon>
        <taxon>Cytophagales</taxon>
        <taxon>Reichenbachiellaceae</taxon>
        <taxon>Marinoscillum</taxon>
    </lineage>
</organism>